<dbReference type="EMBL" id="ML978964">
    <property type="protein sequence ID" value="KAF1930023.1"/>
    <property type="molecule type" value="Genomic_DNA"/>
</dbReference>
<feature type="active site" description="Proton acceptor" evidence="4">
    <location>
        <position position="312"/>
    </location>
</feature>
<keyword evidence="8" id="KW-1185">Reference proteome</keyword>
<name>A0A6A5RRE7_9PLEO</name>
<dbReference type="GO" id="GO:0016042">
    <property type="term" value="P:lipid catabolic process"/>
    <property type="evidence" value="ECO:0007669"/>
    <property type="project" value="UniProtKB-UniRule"/>
</dbReference>
<keyword evidence="2 4" id="KW-0442">Lipid degradation</keyword>
<feature type="region of interest" description="Disordered" evidence="5">
    <location>
        <begin position="1"/>
        <end position="29"/>
    </location>
</feature>
<dbReference type="OrthoDB" id="626167at2759"/>
<evidence type="ECO:0000313" key="8">
    <source>
        <dbReference type="Proteomes" id="UP000800082"/>
    </source>
</evidence>
<dbReference type="GO" id="GO:0046486">
    <property type="term" value="P:glycerolipid metabolic process"/>
    <property type="evidence" value="ECO:0007669"/>
    <property type="project" value="UniProtKB-ARBA"/>
</dbReference>
<proteinExistence type="predicted"/>
<evidence type="ECO:0000256" key="1">
    <source>
        <dbReference type="ARBA" id="ARBA00022801"/>
    </source>
</evidence>
<dbReference type="GO" id="GO:0047499">
    <property type="term" value="F:calcium-independent phospholipase A2 activity"/>
    <property type="evidence" value="ECO:0007669"/>
    <property type="project" value="TreeGrafter"/>
</dbReference>
<dbReference type="Proteomes" id="UP000800082">
    <property type="component" value="Unassembled WGS sequence"/>
</dbReference>
<evidence type="ECO:0000256" key="4">
    <source>
        <dbReference type="PROSITE-ProRule" id="PRU01161"/>
    </source>
</evidence>
<reference evidence="7" key="1">
    <citation type="journal article" date="2020" name="Stud. Mycol.">
        <title>101 Dothideomycetes genomes: a test case for predicting lifestyles and emergence of pathogens.</title>
        <authorList>
            <person name="Haridas S."/>
            <person name="Albert R."/>
            <person name="Binder M."/>
            <person name="Bloem J."/>
            <person name="Labutti K."/>
            <person name="Salamov A."/>
            <person name="Andreopoulos B."/>
            <person name="Baker S."/>
            <person name="Barry K."/>
            <person name="Bills G."/>
            <person name="Bluhm B."/>
            <person name="Cannon C."/>
            <person name="Castanera R."/>
            <person name="Culley D."/>
            <person name="Daum C."/>
            <person name="Ezra D."/>
            <person name="Gonzalez J."/>
            <person name="Henrissat B."/>
            <person name="Kuo A."/>
            <person name="Liang C."/>
            <person name="Lipzen A."/>
            <person name="Lutzoni F."/>
            <person name="Magnuson J."/>
            <person name="Mondo S."/>
            <person name="Nolan M."/>
            <person name="Ohm R."/>
            <person name="Pangilinan J."/>
            <person name="Park H.-J."/>
            <person name="Ramirez L."/>
            <person name="Alfaro M."/>
            <person name="Sun H."/>
            <person name="Tritt A."/>
            <person name="Yoshinaga Y."/>
            <person name="Zwiers L.-H."/>
            <person name="Turgeon B."/>
            <person name="Goodwin S."/>
            <person name="Spatafora J."/>
            <person name="Crous P."/>
            <person name="Grigoriev I."/>
        </authorList>
    </citation>
    <scope>NUCLEOTIDE SEQUENCE</scope>
    <source>
        <strain evidence="7">CBS 183.55</strain>
    </source>
</reference>
<dbReference type="Pfam" id="PF01734">
    <property type="entry name" value="Patatin"/>
    <property type="match status" value="1"/>
</dbReference>
<keyword evidence="1 4" id="KW-0378">Hydrolase</keyword>
<sequence length="529" mass="60677">MASMNESRSSISTDVPPGHRPPVRTDTERSAVHGTVRNAFWRMRNLLSLDGGGIRGYWTLLVLERLMKSIFLEELKQAAVGQTAFHSFMPEAFPDNVSQLDDDETGKKNPGRIFLPCHYFDFICGTSTGGLIAIMLGRFRMTVEDCLDEYKTMSDRIFGKPRWISQRNMGMPWPKYSSRSMEKAFQDVSLRRSDSTTTGKHHSTMPTFPSTEGICQTFVTTERTTKNTSGVDTKDFYLIRSYSHEENTRPVRPPNPDTSRRMVTPPKTNFGPAETMEIPKVARAVTAAPMYFKRLEFTHKIGTHDQKYYFTDGGFGRTNNPTVIGLDEIDSIPGKHTIGAIVNIGTSRGNKADPSRTTALGIVKALTDEATNPGDVAKEMGRLNLDKYWRFNDDGGINVELDEWRPAGFFTKRNYRGTITIDTIEHAFNKWAAEQDNVYWLDHCARELVKIRRGRCIEEEKSRWEQYALAAHSYRCKHEDCCTEPAYTSRHQFVEHWERVHEESDDGDDYKEPRFKQWIYQQKGPERRK</sequence>
<dbReference type="AlphaFoldDB" id="A0A6A5RRE7"/>
<organism evidence="7 8">
    <name type="scientific">Didymella exigua CBS 183.55</name>
    <dbReference type="NCBI Taxonomy" id="1150837"/>
    <lineage>
        <taxon>Eukaryota</taxon>
        <taxon>Fungi</taxon>
        <taxon>Dikarya</taxon>
        <taxon>Ascomycota</taxon>
        <taxon>Pezizomycotina</taxon>
        <taxon>Dothideomycetes</taxon>
        <taxon>Pleosporomycetidae</taxon>
        <taxon>Pleosporales</taxon>
        <taxon>Pleosporineae</taxon>
        <taxon>Didymellaceae</taxon>
        <taxon>Didymella</taxon>
    </lineage>
</organism>
<dbReference type="InterPro" id="IPR002641">
    <property type="entry name" value="PNPLA_dom"/>
</dbReference>
<dbReference type="Gene3D" id="3.40.1090.10">
    <property type="entry name" value="Cytosolic phospholipase A2 catalytic domain"/>
    <property type="match status" value="1"/>
</dbReference>
<protein>
    <submittedName>
        <fullName evidence="7">FabD/lysophospholipase-like protein</fullName>
    </submittedName>
</protein>
<dbReference type="PANTHER" id="PTHR24185">
    <property type="entry name" value="CALCIUM-INDEPENDENT PHOSPHOLIPASE A2-GAMMA"/>
    <property type="match status" value="1"/>
</dbReference>
<dbReference type="PROSITE" id="PS51635">
    <property type="entry name" value="PNPLA"/>
    <property type="match status" value="1"/>
</dbReference>
<dbReference type="GO" id="GO:0019369">
    <property type="term" value="P:arachidonate metabolic process"/>
    <property type="evidence" value="ECO:0007669"/>
    <property type="project" value="TreeGrafter"/>
</dbReference>
<dbReference type="SUPFAM" id="SSF52151">
    <property type="entry name" value="FabD/lysophospholipase-like"/>
    <property type="match status" value="1"/>
</dbReference>
<evidence type="ECO:0000259" key="6">
    <source>
        <dbReference type="PROSITE" id="PS51635"/>
    </source>
</evidence>
<accession>A0A6A5RRE7</accession>
<gene>
    <name evidence="7" type="ORF">M421DRAFT_413991</name>
</gene>
<evidence type="ECO:0000256" key="3">
    <source>
        <dbReference type="ARBA" id="ARBA00023098"/>
    </source>
</evidence>
<feature type="region of interest" description="Disordered" evidence="5">
    <location>
        <begin position="244"/>
        <end position="273"/>
    </location>
</feature>
<dbReference type="PANTHER" id="PTHR24185:SF1">
    <property type="entry name" value="CALCIUM-INDEPENDENT PHOSPHOLIPASE A2-GAMMA"/>
    <property type="match status" value="1"/>
</dbReference>
<dbReference type="GO" id="GO:0016020">
    <property type="term" value="C:membrane"/>
    <property type="evidence" value="ECO:0007669"/>
    <property type="project" value="TreeGrafter"/>
</dbReference>
<feature type="short sequence motif" description="GXSXG" evidence="4">
    <location>
        <begin position="125"/>
        <end position="129"/>
    </location>
</feature>
<feature type="short sequence motif" description="GXGXXG" evidence="4">
    <location>
        <begin position="51"/>
        <end position="56"/>
    </location>
</feature>
<evidence type="ECO:0000256" key="2">
    <source>
        <dbReference type="ARBA" id="ARBA00022963"/>
    </source>
</evidence>
<dbReference type="GeneID" id="54348134"/>
<evidence type="ECO:0000313" key="7">
    <source>
        <dbReference type="EMBL" id="KAF1930023.1"/>
    </source>
</evidence>
<feature type="active site" description="Nucleophile" evidence="4">
    <location>
        <position position="127"/>
    </location>
</feature>
<feature type="short sequence motif" description="DGA/G" evidence="4">
    <location>
        <begin position="312"/>
        <end position="314"/>
    </location>
</feature>
<evidence type="ECO:0000256" key="5">
    <source>
        <dbReference type="SAM" id="MobiDB-lite"/>
    </source>
</evidence>
<dbReference type="RefSeq" id="XP_033450271.1">
    <property type="nucleotide sequence ID" value="XM_033590467.1"/>
</dbReference>
<dbReference type="InterPro" id="IPR016035">
    <property type="entry name" value="Acyl_Trfase/lysoPLipase"/>
</dbReference>
<feature type="compositionally biased region" description="Polar residues" evidence="5">
    <location>
        <begin position="1"/>
        <end position="13"/>
    </location>
</feature>
<feature type="domain" description="PNPLA" evidence="6">
    <location>
        <begin position="47"/>
        <end position="326"/>
    </location>
</feature>
<keyword evidence="3 4" id="KW-0443">Lipid metabolism</keyword>